<dbReference type="EMBL" id="AP027729">
    <property type="protein sequence ID" value="BDZ42065.1"/>
    <property type="molecule type" value="Genomic_DNA"/>
</dbReference>
<evidence type="ECO:0000256" key="4">
    <source>
        <dbReference type="ARBA" id="ARBA00022801"/>
    </source>
</evidence>
<dbReference type="InterPro" id="IPR014721">
    <property type="entry name" value="Ribsml_uS5_D2-typ_fold_subgr"/>
</dbReference>
<gene>
    <name evidence="7" type="ORF">GCM10025865_13640</name>
</gene>
<dbReference type="Pfam" id="PF00825">
    <property type="entry name" value="Ribonuclease_P"/>
    <property type="match status" value="1"/>
</dbReference>
<dbReference type="InterPro" id="IPR020568">
    <property type="entry name" value="Ribosomal_Su5_D2-typ_SF"/>
</dbReference>
<evidence type="ECO:0000256" key="6">
    <source>
        <dbReference type="NCBIfam" id="TIGR00188"/>
    </source>
</evidence>
<keyword evidence="5" id="KW-0694">RNA-binding</keyword>
<dbReference type="Proteomes" id="UP001321475">
    <property type="component" value="Chromosome"/>
</dbReference>
<keyword evidence="2" id="KW-0540">Nuclease</keyword>
<evidence type="ECO:0000313" key="8">
    <source>
        <dbReference type="Proteomes" id="UP001321475"/>
    </source>
</evidence>
<dbReference type="InterPro" id="IPR000100">
    <property type="entry name" value="RNase_P"/>
</dbReference>
<dbReference type="Gene3D" id="3.30.230.10">
    <property type="match status" value="1"/>
</dbReference>
<dbReference type="RefSeq" id="WP_286219105.1">
    <property type="nucleotide sequence ID" value="NZ_AP027729.1"/>
</dbReference>
<reference evidence="8" key="1">
    <citation type="journal article" date="2019" name="Int. J. Syst. Evol. Microbiol.">
        <title>The Global Catalogue of Microorganisms (GCM) 10K type strain sequencing project: providing services to taxonomists for standard genome sequencing and annotation.</title>
        <authorList>
            <consortium name="The Broad Institute Genomics Platform"/>
            <consortium name="The Broad Institute Genome Sequencing Center for Infectious Disease"/>
            <person name="Wu L."/>
            <person name="Ma J."/>
        </authorList>
    </citation>
    <scope>NUCLEOTIDE SEQUENCE [LARGE SCALE GENOMIC DNA]</scope>
    <source>
        <strain evidence="8">NBRC 108565</strain>
    </source>
</reference>
<evidence type="ECO:0000256" key="3">
    <source>
        <dbReference type="ARBA" id="ARBA00022759"/>
    </source>
</evidence>
<evidence type="ECO:0000313" key="7">
    <source>
        <dbReference type="EMBL" id="BDZ42065.1"/>
    </source>
</evidence>
<name>A0ABN6XBH0_9CELL</name>
<keyword evidence="3" id="KW-0255">Endonuclease</keyword>
<protein>
    <recommendedName>
        <fullName evidence="6">Ribonuclease P protein component</fullName>
        <ecNumber evidence="6">3.1.26.5</ecNumber>
    </recommendedName>
</protein>
<evidence type="ECO:0000256" key="2">
    <source>
        <dbReference type="ARBA" id="ARBA00022722"/>
    </source>
</evidence>
<evidence type="ECO:0000256" key="1">
    <source>
        <dbReference type="ARBA" id="ARBA00022694"/>
    </source>
</evidence>
<accession>A0ABN6XBH0</accession>
<dbReference type="EC" id="3.1.26.5" evidence="6"/>
<proteinExistence type="predicted"/>
<dbReference type="PANTHER" id="PTHR33992:SF1">
    <property type="entry name" value="RIBONUCLEASE P PROTEIN COMPONENT"/>
    <property type="match status" value="1"/>
</dbReference>
<dbReference type="NCBIfam" id="TIGR00188">
    <property type="entry name" value="rnpA"/>
    <property type="match status" value="1"/>
</dbReference>
<evidence type="ECO:0000256" key="5">
    <source>
        <dbReference type="ARBA" id="ARBA00022884"/>
    </source>
</evidence>
<sequence length="109" mass="11975">MTVRSGVRAGSSTVVVHMLPGSSEPGSIGVSRFGFVVSKQVGNAVQRNVVRRRLRAAAWERRAQWQPGSNVVVRALPASRDASFETLESDLVRTVERLERRTRSADRAS</sequence>
<keyword evidence="1" id="KW-0819">tRNA processing</keyword>
<organism evidence="7 8">
    <name type="scientific">Paraoerskovia sediminicola</name>
    <dbReference type="NCBI Taxonomy" id="1138587"/>
    <lineage>
        <taxon>Bacteria</taxon>
        <taxon>Bacillati</taxon>
        <taxon>Actinomycetota</taxon>
        <taxon>Actinomycetes</taxon>
        <taxon>Micrococcales</taxon>
        <taxon>Cellulomonadaceae</taxon>
        <taxon>Paraoerskovia</taxon>
    </lineage>
</organism>
<keyword evidence="8" id="KW-1185">Reference proteome</keyword>
<dbReference type="PANTHER" id="PTHR33992">
    <property type="entry name" value="RIBONUCLEASE P PROTEIN COMPONENT"/>
    <property type="match status" value="1"/>
</dbReference>
<dbReference type="SUPFAM" id="SSF54211">
    <property type="entry name" value="Ribosomal protein S5 domain 2-like"/>
    <property type="match status" value="1"/>
</dbReference>
<keyword evidence="4" id="KW-0378">Hydrolase</keyword>